<dbReference type="Gene3D" id="3.30.70.1820">
    <property type="entry name" value="L1 transposable element, RRM domain"/>
    <property type="match status" value="1"/>
</dbReference>
<evidence type="ECO:0000313" key="3">
    <source>
        <dbReference type="Proteomes" id="UP001066276"/>
    </source>
</evidence>
<protein>
    <submittedName>
        <fullName evidence="2">Uncharacterized protein</fullName>
    </submittedName>
</protein>
<evidence type="ECO:0000313" key="2">
    <source>
        <dbReference type="EMBL" id="KAJ1131583.1"/>
    </source>
</evidence>
<keyword evidence="3" id="KW-1185">Reference proteome</keyword>
<proteinExistence type="predicted"/>
<dbReference type="EMBL" id="JANPWB010000011">
    <property type="protein sequence ID" value="KAJ1131583.1"/>
    <property type="molecule type" value="Genomic_DNA"/>
</dbReference>
<evidence type="ECO:0000256" key="1">
    <source>
        <dbReference type="SAM" id="MobiDB-lite"/>
    </source>
</evidence>
<organism evidence="2 3">
    <name type="scientific">Pleurodeles waltl</name>
    <name type="common">Iberian ribbed newt</name>
    <dbReference type="NCBI Taxonomy" id="8319"/>
    <lineage>
        <taxon>Eukaryota</taxon>
        <taxon>Metazoa</taxon>
        <taxon>Chordata</taxon>
        <taxon>Craniata</taxon>
        <taxon>Vertebrata</taxon>
        <taxon>Euteleostomi</taxon>
        <taxon>Amphibia</taxon>
        <taxon>Batrachia</taxon>
        <taxon>Caudata</taxon>
        <taxon>Salamandroidea</taxon>
        <taxon>Salamandridae</taxon>
        <taxon>Pleurodelinae</taxon>
        <taxon>Pleurodeles</taxon>
    </lineage>
</organism>
<feature type="region of interest" description="Disordered" evidence="1">
    <location>
        <begin position="281"/>
        <end position="314"/>
    </location>
</feature>
<reference evidence="2" key="1">
    <citation type="journal article" date="2022" name="bioRxiv">
        <title>Sequencing and chromosome-scale assembly of the giantPleurodeles waltlgenome.</title>
        <authorList>
            <person name="Brown T."/>
            <person name="Elewa A."/>
            <person name="Iarovenko S."/>
            <person name="Subramanian E."/>
            <person name="Araus A.J."/>
            <person name="Petzold A."/>
            <person name="Susuki M."/>
            <person name="Suzuki K.-i.T."/>
            <person name="Hayashi T."/>
            <person name="Toyoda A."/>
            <person name="Oliveira C."/>
            <person name="Osipova E."/>
            <person name="Leigh N.D."/>
            <person name="Simon A."/>
            <person name="Yun M.H."/>
        </authorList>
    </citation>
    <scope>NUCLEOTIDE SEQUENCE</scope>
    <source>
        <strain evidence="2">20211129_DDA</strain>
        <tissue evidence="2">Liver</tissue>
    </source>
</reference>
<comment type="caution">
    <text evidence="2">The sequence shown here is derived from an EMBL/GenBank/DDBJ whole genome shotgun (WGS) entry which is preliminary data.</text>
</comment>
<accession>A0AAV7PYJ1</accession>
<dbReference type="AlphaFoldDB" id="A0AAV7PYJ1"/>
<feature type="compositionally biased region" description="Low complexity" evidence="1">
    <location>
        <begin position="285"/>
        <end position="295"/>
    </location>
</feature>
<sequence>MSWDYTGTQQFQHNTDNLFKGLGDCVTDSVGDGAPPSLHLIYQTMMVQHKQTQGDNKKARVATKQLQVAVSKIAKSCSEIRERIAMIETRASVLEAELGTVTQQSAMHVTQFTDIQWKIEDFENRLQEGTEGEDPRAFIVRIFKTAFLDLAGRDWEKEMQRAHRFPLYLKKQRAVGEAAVNQPQARAIIVYFGNYLLRQAIFEKASPDLKINWRCHRACGGKRRLGDPAPPGGCVWFEQWPGVGVGRGTERRAQSAEEDLVLSAPGSGICWGPSPEICGGGGRAAGPRPSWASLSGSGGRGHLGEKEEPGARGVVSAVAGAQVAGTAVGAMEEGPHRSEGNCSD</sequence>
<gene>
    <name evidence="2" type="ORF">NDU88_009918</name>
</gene>
<name>A0AAV7PYJ1_PLEWA</name>
<dbReference type="Proteomes" id="UP001066276">
    <property type="component" value="Chromosome 7"/>
</dbReference>